<comment type="subunit">
    <text evidence="8">Part of the signal recognition particle protein translocation system, which is composed of SRP and FtsY.</text>
</comment>
<dbReference type="HAMAP" id="MF_00920">
    <property type="entry name" value="FtsY"/>
    <property type="match status" value="1"/>
</dbReference>
<dbReference type="PANTHER" id="PTHR43134">
    <property type="entry name" value="SIGNAL RECOGNITION PARTICLE RECEPTOR SUBUNIT ALPHA"/>
    <property type="match status" value="1"/>
</dbReference>
<comment type="similarity">
    <text evidence="8">Belongs to the GTP-binding SRP family. FtsY subfamily.</text>
</comment>
<dbReference type="Pfam" id="PF00448">
    <property type="entry name" value="SRP54"/>
    <property type="match status" value="1"/>
</dbReference>
<keyword evidence="1 8" id="KW-1003">Cell membrane</keyword>
<dbReference type="AlphaFoldDB" id="A0A075GRA2"/>
<protein>
    <recommendedName>
        <fullName evidence="8">Signal recognition particle receptor FtsY</fullName>
        <shortName evidence="8">SRP receptor</shortName>
        <ecNumber evidence="8">3.6.5.4</ecNumber>
    </recommendedName>
</protein>
<keyword evidence="5 8" id="KW-0342">GTP-binding</keyword>
<evidence type="ECO:0000259" key="10">
    <source>
        <dbReference type="PROSITE" id="PS00300"/>
    </source>
</evidence>
<dbReference type="Gene3D" id="1.20.120.140">
    <property type="entry name" value="Signal recognition particle SRP54, nucleotide-binding domain"/>
    <property type="match status" value="1"/>
</dbReference>
<dbReference type="SUPFAM" id="SSF47364">
    <property type="entry name" value="Domain of the SRP/SRP receptor G-proteins"/>
    <property type="match status" value="1"/>
</dbReference>
<dbReference type="Gene3D" id="3.40.50.300">
    <property type="entry name" value="P-loop containing nucleotide triphosphate hydrolases"/>
    <property type="match status" value="1"/>
</dbReference>
<evidence type="ECO:0000256" key="2">
    <source>
        <dbReference type="ARBA" id="ARBA00022490"/>
    </source>
</evidence>
<sequence>MGLFDRFKKKAKEAVEEENFTVEEDSIEAEEALIQRRQLMDAIERAKKATPPPPPPGFEQFKEEVEEQWDEFVEELPEDPFSAPADKKSRKKAERAAAVAQAEAAEEESEPPEHNPMRSTTGRELVASEAAKFEIDLSDVEVKRGGRVIAASQALENILEELETDLLMADMGHDAVSDVMTTLRGSLIGARLNRKADLNEVIEKALRASLLSLLQAGYWDFDKTVKSFASQGTPVSIMMVGVNGTGKTTTSAKIANRLKNQGYSVVLAAADTFRAGAIDQLANHAERLGVRCIRSQRGGDAAAVARDAVESATARGEDIVIIDTAGRMQNKINLMEELRKVHRVTRPHLVLFVADALAGNDAVVQAREFQRMLSFDGAVLCKLDTDAKGGAALSISHTTGRPIVLAGVGQGYDDLRDFDPDWLIDSILATDE</sequence>
<dbReference type="GO" id="GO:0005525">
    <property type="term" value="F:GTP binding"/>
    <property type="evidence" value="ECO:0007669"/>
    <property type="project" value="UniProtKB-UniRule"/>
</dbReference>
<dbReference type="InterPro" id="IPR042101">
    <property type="entry name" value="SRP54_N_sf"/>
</dbReference>
<dbReference type="NCBIfam" id="TIGR00064">
    <property type="entry name" value="ftsY"/>
    <property type="match status" value="1"/>
</dbReference>
<dbReference type="PANTHER" id="PTHR43134:SF1">
    <property type="entry name" value="SIGNAL RECOGNITION PARTICLE RECEPTOR SUBUNIT ALPHA"/>
    <property type="match status" value="1"/>
</dbReference>
<dbReference type="SMART" id="SM00382">
    <property type="entry name" value="AAA"/>
    <property type="match status" value="1"/>
</dbReference>
<evidence type="ECO:0000256" key="4">
    <source>
        <dbReference type="ARBA" id="ARBA00022801"/>
    </source>
</evidence>
<dbReference type="InterPro" id="IPR000897">
    <property type="entry name" value="SRP54_GTPase_dom"/>
</dbReference>
<evidence type="ECO:0000313" key="11">
    <source>
        <dbReference type="EMBL" id="AIF04258.1"/>
    </source>
</evidence>
<dbReference type="InterPro" id="IPR003593">
    <property type="entry name" value="AAA+_ATPase"/>
</dbReference>
<dbReference type="GO" id="GO:0005886">
    <property type="term" value="C:plasma membrane"/>
    <property type="evidence" value="ECO:0007669"/>
    <property type="project" value="UniProtKB-SubCell"/>
</dbReference>
<keyword evidence="7 8" id="KW-0675">Receptor</keyword>
<dbReference type="GO" id="GO:0005737">
    <property type="term" value="C:cytoplasm"/>
    <property type="evidence" value="ECO:0007669"/>
    <property type="project" value="UniProtKB-SubCell"/>
</dbReference>
<keyword evidence="2 8" id="KW-0963">Cytoplasm</keyword>
<reference evidence="11" key="1">
    <citation type="journal article" date="2014" name="Genome Biol. Evol.">
        <title>Pangenome evidence for extensive interdomain horizontal transfer affecting lineage core and shell genes in uncultured planktonic thaumarchaeota and euryarchaeota.</title>
        <authorList>
            <person name="Deschamps P."/>
            <person name="Zivanovic Y."/>
            <person name="Moreira D."/>
            <person name="Rodriguez-Valera F."/>
            <person name="Lopez-Garcia P."/>
        </authorList>
    </citation>
    <scope>NUCLEOTIDE SEQUENCE</scope>
</reference>
<evidence type="ECO:0000256" key="1">
    <source>
        <dbReference type="ARBA" id="ARBA00022475"/>
    </source>
</evidence>
<comment type="catalytic activity">
    <reaction evidence="8">
        <text>GTP + H2O = GDP + phosphate + H(+)</text>
        <dbReference type="Rhea" id="RHEA:19669"/>
        <dbReference type="ChEBI" id="CHEBI:15377"/>
        <dbReference type="ChEBI" id="CHEBI:15378"/>
        <dbReference type="ChEBI" id="CHEBI:37565"/>
        <dbReference type="ChEBI" id="CHEBI:43474"/>
        <dbReference type="ChEBI" id="CHEBI:58189"/>
        <dbReference type="EC" id="3.6.5.4"/>
    </reaction>
</comment>
<dbReference type="InterPro" id="IPR036225">
    <property type="entry name" value="SRP/SRP_N"/>
</dbReference>
<dbReference type="PROSITE" id="PS00300">
    <property type="entry name" value="SRP54"/>
    <property type="match status" value="1"/>
</dbReference>
<keyword evidence="6 8" id="KW-0472">Membrane</keyword>
<evidence type="ECO:0000256" key="8">
    <source>
        <dbReference type="HAMAP-Rule" id="MF_00920"/>
    </source>
</evidence>
<feature type="compositionally biased region" description="Acidic residues" evidence="9">
    <location>
        <begin position="65"/>
        <end position="78"/>
    </location>
</feature>
<dbReference type="InterPro" id="IPR004390">
    <property type="entry name" value="SR_rcpt_FtsY"/>
</dbReference>
<proteinExistence type="inferred from homology"/>
<evidence type="ECO:0000256" key="7">
    <source>
        <dbReference type="ARBA" id="ARBA00023170"/>
    </source>
</evidence>
<dbReference type="GO" id="GO:0006614">
    <property type="term" value="P:SRP-dependent cotranslational protein targeting to membrane"/>
    <property type="evidence" value="ECO:0007669"/>
    <property type="project" value="InterPro"/>
</dbReference>
<organism evidence="11">
    <name type="scientific">uncultured marine group II/III euryarchaeote KM3_172_F11</name>
    <dbReference type="NCBI Taxonomy" id="1457929"/>
    <lineage>
        <taxon>Archaea</taxon>
        <taxon>Methanobacteriati</taxon>
        <taxon>Methanobacteriota</taxon>
        <taxon>environmental samples</taxon>
    </lineage>
</organism>
<dbReference type="EC" id="3.6.5.4" evidence="8"/>
<keyword evidence="4 8" id="KW-0378">Hydrolase</keyword>
<gene>
    <name evidence="8 11" type="primary">ftsY</name>
</gene>
<comment type="subcellular location">
    <subcellularLocation>
        <location evidence="8">Cell membrane</location>
        <topology evidence="8">Peripheral membrane protein</topology>
        <orientation evidence="8">Cytoplasmic side</orientation>
    </subcellularLocation>
    <subcellularLocation>
        <location evidence="8">Cytoplasm</location>
    </subcellularLocation>
</comment>
<feature type="domain" description="SRP54-type proteins GTP-binding" evidence="10">
    <location>
        <begin position="402"/>
        <end position="415"/>
    </location>
</feature>
<comment type="caution">
    <text evidence="8">Lacks conserved residue(s) required for the propagation of feature annotation.</text>
</comment>
<dbReference type="FunFam" id="3.40.50.300:FF:000053">
    <property type="entry name" value="Signal recognition particle receptor FtsY"/>
    <property type="match status" value="1"/>
</dbReference>
<name>A0A075GRA2_9EURY</name>
<dbReference type="EMBL" id="KF900703">
    <property type="protein sequence ID" value="AIF04258.1"/>
    <property type="molecule type" value="Genomic_DNA"/>
</dbReference>
<dbReference type="GO" id="GO:0003924">
    <property type="term" value="F:GTPase activity"/>
    <property type="evidence" value="ECO:0007669"/>
    <property type="project" value="UniProtKB-UniRule"/>
</dbReference>
<keyword evidence="3 8" id="KW-0547">Nucleotide-binding</keyword>
<feature type="binding site" evidence="8">
    <location>
        <begin position="323"/>
        <end position="327"/>
    </location>
    <ligand>
        <name>GTP</name>
        <dbReference type="ChEBI" id="CHEBI:37565"/>
    </ligand>
</feature>
<dbReference type="GO" id="GO:0005047">
    <property type="term" value="F:signal recognition particle binding"/>
    <property type="evidence" value="ECO:0007669"/>
    <property type="project" value="TreeGrafter"/>
</dbReference>
<dbReference type="InterPro" id="IPR027417">
    <property type="entry name" value="P-loop_NTPase"/>
</dbReference>
<evidence type="ECO:0000256" key="3">
    <source>
        <dbReference type="ARBA" id="ARBA00022741"/>
    </source>
</evidence>
<feature type="binding site" evidence="8">
    <location>
        <begin position="241"/>
        <end position="248"/>
    </location>
    <ligand>
        <name>GTP</name>
        <dbReference type="ChEBI" id="CHEBI:37565"/>
    </ligand>
</feature>
<dbReference type="SUPFAM" id="SSF52540">
    <property type="entry name" value="P-loop containing nucleoside triphosphate hydrolases"/>
    <property type="match status" value="1"/>
</dbReference>
<accession>A0A075GRA2</accession>
<dbReference type="Pfam" id="PF02881">
    <property type="entry name" value="SRP54_N"/>
    <property type="match status" value="1"/>
</dbReference>
<evidence type="ECO:0000256" key="9">
    <source>
        <dbReference type="SAM" id="MobiDB-lite"/>
    </source>
</evidence>
<dbReference type="SMART" id="SM00963">
    <property type="entry name" value="SRP54_N"/>
    <property type="match status" value="1"/>
</dbReference>
<dbReference type="SMART" id="SM00962">
    <property type="entry name" value="SRP54"/>
    <property type="match status" value="1"/>
</dbReference>
<evidence type="ECO:0000256" key="5">
    <source>
        <dbReference type="ARBA" id="ARBA00023134"/>
    </source>
</evidence>
<evidence type="ECO:0000256" key="6">
    <source>
        <dbReference type="ARBA" id="ARBA00023136"/>
    </source>
</evidence>
<dbReference type="InterPro" id="IPR013822">
    <property type="entry name" value="Signal_recog_particl_SRP54_hlx"/>
</dbReference>
<feature type="region of interest" description="Disordered" evidence="9">
    <location>
        <begin position="65"/>
        <end position="121"/>
    </location>
</feature>
<comment type="function">
    <text evidence="8">Involved in targeting and insertion of nascent membrane proteins into the cytoplasmic membrane. Acts as a receptor for the complex formed by the signal recognition particle (SRP) and the ribosome-nascent chain (RNC).</text>
</comment>